<organism evidence="3 4">
    <name type="scientific">Paraphoma chrysanthemicola</name>
    <dbReference type="NCBI Taxonomy" id="798071"/>
    <lineage>
        <taxon>Eukaryota</taxon>
        <taxon>Fungi</taxon>
        <taxon>Dikarya</taxon>
        <taxon>Ascomycota</taxon>
        <taxon>Pezizomycotina</taxon>
        <taxon>Dothideomycetes</taxon>
        <taxon>Pleosporomycetidae</taxon>
        <taxon>Pleosporales</taxon>
        <taxon>Pleosporineae</taxon>
        <taxon>Phaeosphaeriaceae</taxon>
        <taxon>Paraphoma</taxon>
    </lineage>
</organism>
<keyword evidence="4" id="KW-1185">Reference proteome</keyword>
<reference evidence="3" key="1">
    <citation type="journal article" date="2021" name="Nat. Commun.">
        <title>Genetic determinants of endophytism in the Arabidopsis root mycobiome.</title>
        <authorList>
            <person name="Mesny F."/>
            <person name="Miyauchi S."/>
            <person name="Thiergart T."/>
            <person name="Pickel B."/>
            <person name="Atanasova L."/>
            <person name="Karlsson M."/>
            <person name="Huettel B."/>
            <person name="Barry K.W."/>
            <person name="Haridas S."/>
            <person name="Chen C."/>
            <person name="Bauer D."/>
            <person name="Andreopoulos W."/>
            <person name="Pangilinan J."/>
            <person name="LaButti K."/>
            <person name="Riley R."/>
            <person name="Lipzen A."/>
            <person name="Clum A."/>
            <person name="Drula E."/>
            <person name="Henrissat B."/>
            <person name="Kohler A."/>
            <person name="Grigoriev I.V."/>
            <person name="Martin F.M."/>
            <person name="Hacquard S."/>
        </authorList>
    </citation>
    <scope>NUCLEOTIDE SEQUENCE</scope>
    <source>
        <strain evidence="3">MPI-SDFR-AT-0120</strain>
    </source>
</reference>
<feature type="region of interest" description="Disordered" evidence="1">
    <location>
        <begin position="94"/>
        <end position="114"/>
    </location>
</feature>
<keyword evidence="2" id="KW-1133">Transmembrane helix</keyword>
<sequence length="172" mass="18955">MVTVTSENSTWTAHECLCTWTAPAKRSTTSSMKANHSCQTGFCRQSRLWTRPKEGTVTQDPMYAASCSCIMATRPGKTSSSPLKLVGRHRDDSAATQFARSGTPEHADSRSGGTRYTFASSNRRVTKWNIRFALMRAIAGNGRSLSRQAILILGVFFFALCANLATFFHLYA</sequence>
<name>A0A8K0R1L8_9PLEO</name>
<dbReference type="EMBL" id="JAGMVJ010000013">
    <property type="protein sequence ID" value="KAH7083638.1"/>
    <property type="molecule type" value="Genomic_DNA"/>
</dbReference>
<evidence type="ECO:0000313" key="3">
    <source>
        <dbReference type="EMBL" id="KAH7083638.1"/>
    </source>
</evidence>
<dbReference type="Proteomes" id="UP000813461">
    <property type="component" value="Unassembled WGS sequence"/>
</dbReference>
<accession>A0A8K0R1L8</accession>
<proteinExistence type="predicted"/>
<keyword evidence="2" id="KW-0812">Transmembrane</keyword>
<feature type="transmembrane region" description="Helical" evidence="2">
    <location>
        <begin position="150"/>
        <end position="171"/>
    </location>
</feature>
<evidence type="ECO:0000313" key="4">
    <source>
        <dbReference type="Proteomes" id="UP000813461"/>
    </source>
</evidence>
<evidence type="ECO:0000256" key="2">
    <source>
        <dbReference type="SAM" id="Phobius"/>
    </source>
</evidence>
<comment type="caution">
    <text evidence="3">The sequence shown here is derived from an EMBL/GenBank/DDBJ whole genome shotgun (WGS) entry which is preliminary data.</text>
</comment>
<evidence type="ECO:0000256" key="1">
    <source>
        <dbReference type="SAM" id="MobiDB-lite"/>
    </source>
</evidence>
<protein>
    <submittedName>
        <fullName evidence="3">Uncharacterized protein</fullName>
    </submittedName>
</protein>
<dbReference type="AlphaFoldDB" id="A0A8K0R1L8"/>
<gene>
    <name evidence="3" type="ORF">FB567DRAFT_88668</name>
</gene>
<keyword evidence="2" id="KW-0472">Membrane</keyword>